<evidence type="ECO:0000313" key="6">
    <source>
        <dbReference type="EMBL" id="RVX13925.1"/>
    </source>
</evidence>
<dbReference type="SUPFAM" id="SSF52540">
    <property type="entry name" value="P-loop containing nucleoside triphosphate hydrolases"/>
    <property type="match status" value="1"/>
</dbReference>
<evidence type="ECO:0000259" key="5">
    <source>
        <dbReference type="PROSITE" id="PS51194"/>
    </source>
</evidence>
<keyword evidence="6" id="KW-0347">Helicase</keyword>
<feature type="domain" description="Orange" evidence="3">
    <location>
        <begin position="1"/>
        <end position="20"/>
    </location>
</feature>
<dbReference type="CDD" id="cd18797">
    <property type="entry name" value="SF2_C_Hrq"/>
    <property type="match status" value="1"/>
</dbReference>
<evidence type="ECO:0000256" key="1">
    <source>
        <dbReference type="ARBA" id="ARBA00022741"/>
    </source>
</evidence>
<dbReference type="InterPro" id="IPR001650">
    <property type="entry name" value="Helicase_C-like"/>
</dbReference>
<dbReference type="EMBL" id="QGNW01000022">
    <property type="protein sequence ID" value="RVX13925.1"/>
    <property type="molecule type" value="Genomic_DNA"/>
</dbReference>
<dbReference type="PROSITE" id="PS51192">
    <property type="entry name" value="HELICASE_ATP_BIND_1"/>
    <property type="match status" value="1"/>
</dbReference>
<reference evidence="6 7" key="1">
    <citation type="journal article" date="2018" name="PLoS Genet.">
        <title>Population sequencing reveals clonal diversity and ancestral inbreeding in the grapevine cultivar Chardonnay.</title>
        <authorList>
            <person name="Roach M.J."/>
            <person name="Johnson D.L."/>
            <person name="Bohlmann J."/>
            <person name="van Vuuren H.J."/>
            <person name="Jones S.J."/>
            <person name="Pretorius I.S."/>
            <person name="Schmidt S.A."/>
            <person name="Borneman A.R."/>
        </authorList>
    </citation>
    <scope>NUCLEOTIDE SEQUENCE [LARGE SCALE GENOMIC DNA]</scope>
    <source>
        <strain evidence="7">cv. Chardonnay</strain>
        <tissue evidence="6">Leaf</tissue>
    </source>
</reference>
<keyword evidence="1" id="KW-0547">Nucleotide-binding</keyword>
<dbReference type="GO" id="GO:0006355">
    <property type="term" value="P:regulation of DNA-templated transcription"/>
    <property type="evidence" value="ECO:0007669"/>
    <property type="project" value="InterPro"/>
</dbReference>
<dbReference type="InterPro" id="IPR055227">
    <property type="entry name" value="HRQ1_WHD"/>
</dbReference>
<dbReference type="GO" id="GO:0005524">
    <property type="term" value="F:ATP binding"/>
    <property type="evidence" value="ECO:0007669"/>
    <property type="project" value="UniProtKB-KW"/>
</dbReference>
<dbReference type="Proteomes" id="UP000288805">
    <property type="component" value="Unassembled WGS sequence"/>
</dbReference>
<dbReference type="Pfam" id="PF00270">
    <property type="entry name" value="DEAD"/>
    <property type="match status" value="1"/>
</dbReference>
<evidence type="ECO:0000256" key="2">
    <source>
        <dbReference type="ARBA" id="ARBA00022840"/>
    </source>
</evidence>
<dbReference type="Pfam" id="PF22982">
    <property type="entry name" value="WHD_HRQ1"/>
    <property type="match status" value="1"/>
</dbReference>
<dbReference type="InterPro" id="IPR014001">
    <property type="entry name" value="Helicase_ATP-bd"/>
</dbReference>
<name>A0A438JYA1_VITVI</name>
<keyword evidence="6" id="KW-0378">Hydrolase</keyword>
<dbReference type="Gene3D" id="3.40.50.300">
    <property type="entry name" value="P-loop containing nucleotide triphosphate hydrolases"/>
    <property type="match status" value="2"/>
</dbReference>
<organism evidence="6 7">
    <name type="scientific">Vitis vinifera</name>
    <name type="common">Grape</name>
    <dbReference type="NCBI Taxonomy" id="29760"/>
    <lineage>
        <taxon>Eukaryota</taxon>
        <taxon>Viridiplantae</taxon>
        <taxon>Streptophyta</taxon>
        <taxon>Embryophyta</taxon>
        <taxon>Tracheophyta</taxon>
        <taxon>Spermatophyta</taxon>
        <taxon>Magnoliopsida</taxon>
        <taxon>eudicotyledons</taxon>
        <taxon>Gunneridae</taxon>
        <taxon>Pentapetalae</taxon>
        <taxon>rosids</taxon>
        <taxon>Vitales</taxon>
        <taxon>Vitaceae</taxon>
        <taxon>Viteae</taxon>
        <taxon>Vitis</taxon>
    </lineage>
</organism>
<dbReference type="PROSITE" id="PS51194">
    <property type="entry name" value="HELICASE_CTER"/>
    <property type="match status" value="1"/>
</dbReference>
<evidence type="ECO:0000259" key="4">
    <source>
        <dbReference type="PROSITE" id="PS51192"/>
    </source>
</evidence>
<dbReference type="InterPro" id="IPR011545">
    <property type="entry name" value="DEAD/DEAH_box_helicase_dom"/>
</dbReference>
<dbReference type="InterPro" id="IPR003650">
    <property type="entry name" value="Orange_dom"/>
</dbReference>
<proteinExistence type="predicted"/>
<dbReference type="InterPro" id="IPR018973">
    <property type="entry name" value="MZB"/>
</dbReference>
<comment type="caution">
    <text evidence="6">The sequence shown here is derived from an EMBL/GenBank/DDBJ whole genome shotgun (WGS) entry which is preliminary data.</text>
</comment>
<protein>
    <submittedName>
        <fullName evidence="6">ATP-dependent helicase hrq1</fullName>
    </submittedName>
</protein>
<dbReference type="SMART" id="SM00490">
    <property type="entry name" value="HELICc"/>
    <property type="match status" value="1"/>
</dbReference>
<dbReference type="CDD" id="cd17923">
    <property type="entry name" value="DEXHc_Hrq1-like"/>
    <property type="match status" value="1"/>
</dbReference>
<dbReference type="GO" id="GO:0004386">
    <property type="term" value="F:helicase activity"/>
    <property type="evidence" value="ECO:0007669"/>
    <property type="project" value="UniProtKB-KW"/>
</dbReference>
<gene>
    <name evidence="6" type="primary">hrq1_1</name>
    <name evidence="6" type="ORF">CK203_011461</name>
</gene>
<dbReference type="Pfam" id="PF09369">
    <property type="entry name" value="MZB"/>
    <property type="match status" value="1"/>
</dbReference>
<evidence type="ECO:0000259" key="3">
    <source>
        <dbReference type="PROSITE" id="PS51054"/>
    </source>
</evidence>
<keyword evidence="2" id="KW-0067">ATP-binding</keyword>
<dbReference type="Pfam" id="PF00271">
    <property type="entry name" value="Helicase_C"/>
    <property type="match status" value="1"/>
</dbReference>
<dbReference type="FunFam" id="3.40.50.300:FF:001137">
    <property type="entry name" value="DEAD/DEAH box helicase"/>
    <property type="match status" value="1"/>
</dbReference>
<accession>A0A438JYA1</accession>
<dbReference type="PANTHER" id="PTHR47957">
    <property type="entry name" value="ATP-DEPENDENT HELICASE HRQ1"/>
    <property type="match status" value="1"/>
</dbReference>
<feature type="domain" description="Helicase ATP-binding" evidence="4">
    <location>
        <begin position="522"/>
        <end position="703"/>
    </location>
</feature>
<dbReference type="GO" id="GO:0003677">
    <property type="term" value="F:DNA binding"/>
    <property type="evidence" value="ECO:0007669"/>
    <property type="project" value="InterPro"/>
</dbReference>
<sequence>MQVGGIDTGLGFCARLMAHISGRSRSSQKFSFGVRSEIVEYGSEGGALLRNEAYVRKQKSEGMEEMAEREREIEVLYCPYFLSFSSSLYQGAKLSLQSKLNSHPIGSGKFMVLVPFTKKVRQCNQSATTSEVPNQSPVSNFADSAWSDMMQDLRTLSNMSNNENQTNFDSGSVIEGVRNELMEEASATYTLERKRKKFHGDKQEGSSDDLILSLLKSPCKIFLDKQNCEILIRVLESVNCLLDMRSGSCMLLREVGLAYGDATQSGSKSSLCLCPAWLKKIMKTFTFLNIFSAFLQLQQGHITLIHLKEGLDHLGEFGFQVDMEDIEHLSVLCPKVVHFATNGMPSRNLGDNLIVINSSTQHKDQVEDNSRTAQKQVTISKIVSVMKKLESSFKTHLWRAVKVLMRKNGNEMAMLFSLEDLLISVKEGGAGKAKQARRSWSAVSSTNSAQSKCHDTNPLLPMEMVEHLRKGMGCQGQMVHVEEICARMAIRVEIPDELSENTKSALEHIGVTRLYSHQAESIQASLGGKNVVVATMTSSGKSLCYNVPVLEVLSQNLLSCALYLFPTKALAQDQLRALLAMTKGSDVSLKMGVYDGDTSEEDRMWLRDNARLLITNPDMLHMSILPFHGQFRRILSNLRFVIIDEAHAYKGAFGCHTAFILRRLRRLCHHVYGSDPSFIFCTATSANPRDHAMVRFQEISCISLLLFLCNGGTFCILHGVACLIKRTVMSWGHPSNSKAPQIKELANLPTLELIQNDGSPSGPKFFALWNPALCSKTVSKRSTSSTNISKSADENVIVKRSSPIWEISCLFAEMIQHGLRCIAFCKSRKLCELVLSYTREILQETAPHLVDSICAYRAGYVAQDRRRIESDFFSGKLCGIAATNALELGIDVGHIDVTLHLGFPGSIASLWQQAGRSGRRERPSLAIYVAFEGPLDQYFMKFPQKLFRRPIECCHVDAQNQQVLEQHLVCAALEHPLSLLYDEKYFGSGLNSAITSLTNRGYLSFDPSRGSSSRIWNYIGHAKIPSHAVSIRAIETEKYKVIDKGRDELLEEIEESKAFFQVYDGAVYMHQGKSYLVKELDISRKLALCQQADLKYYTKTRDFTDIHVIGGEIYGENLITLITWGYIEIYTVLGDNSRPYLKDVANIPILQMLQLVFFECAYQARISRIQFARTTAQVHDCRVTTTWFGFRRIWKGSNKVFDTVELSLPTYSYQSQAVWVRVPQSVKTAVEIHRFSFCAGLHAASHAVLNVVPLYVICNSSDLAPECSNPHDTRYIPERILLYDPHPGGTGFSAQASDMKFSLIFQTLENRAGCCFLVFQVRSHFTELLTAALELLMSCCCTGDTGCPNCIQVCLKH</sequence>
<dbReference type="InterPro" id="IPR027417">
    <property type="entry name" value="P-loop_NTPase"/>
</dbReference>
<dbReference type="PROSITE" id="PS51054">
    <property type="entry name" value="ORANGE"/>
    <property type="match status" value="1"/>
</dbReference>
<dbReference type="SMART" id="SM00487">
    <property type="entry name" value="DEXDc"/>
    <property type="match status" value="1"/>
</dbReference>
<evidence type="ECO:0000313" key="7">
    <source>
        <dbReference type="Proteomes" id="UP000288805"/>
    </source>
</evidence>
<feature type="domain" description="Helicase C-terminal" evidence="5">
    <location>
        <begin position="813"/>
        <end position="962"/>
    </location>
</feature>
<dbReference type="PANTHER" id="PTHR47957:SF3">
    <property type="entry name" value="ATP-DEPENDENT HELICASE HRQ1"/>
    <property type="match status" value="1"/>
</dbReference>